<comment type="function">
    <text evidence="1">Mitochondrial DNA endonuclease involved in intron homing.</text>
</comment>
<dbReference type="GeneID" id="17728418"/>
<dbReference type="InterPro" id="IPR027434">
    <property type="entry name" value="Homing_endonucl"/>
</dbReference>
<dbReference type="Gene3D" id="3.10.28.10">
    <property type="entry name" value="Homing endonucleases"/>
    <property type="match status" value="2"/>
</dbReference>
<geneLocation type="mitochondrion" evidence="3"/>
<dbReference type="PANTHER" id="PTHR36181">
    <property type="entry name" value="INTRON-ENCODED ENDONUCLEASE AI3-RELATED"/>
    <property type="match status" value="1"/>
</dbReference>
<keyword evidence="3" id="KW-0496">Mitochondrion</keyword>
<feature type="domain" description="Homing endonuclease LAGLIDADG" evidence="2">
    <location>
        <begin position="74"/>
        <end position="168"/>
    </location>
</feature>
<reference evidence="3" key="1">
    <citation type="submission" date="2013-09" db="EMBL/GenBank/DDBJ databases">
        <title>The mitochondrial genome sequence of Ganoderma sinense.</title>
        <authorList>
            <person name="Qian J."/>
        </authorList>
    </citation>
    <scope>NUCLEOTIDE SEQUENCE</scope>
</reference>
<name>V5KV86_9APHY</name>
<dbReference type="FunFam" id="3.10.28.10:FF:000007">
    <property type="entry name" value="Intron-encoded DNA endonuclease aI3"/>
    <property type="match status" value="1"/>
</dbReference>
<dbReference type="GO" id="GO:0005739">
    <property type="term" value="C:mitochondrion"/>
    <property type="evidence" value="ECO:0007669"/>
    <property type="project" value="UniProtKB-ARBA"/>
</dbReference>
<evidence type="ECO:0000256" key="1">
    <source>
        <dbReference type="ARBA" id="ARBA00002670"/>
    </source>
</evidence>
<accession>V5KV86</accession>
<dbReference type="Pfam" id="PF00961">
    <property type="entry name" value="LAGLIDADG_1"/>
    <property type="match status" value="2"/>
</dbReference>
<feature type="non-terminal residue" evidence="3">
    <location>
        <position position="1"/>
    </location>
</feature>
<dbReference type="PANTHER" id="PTHR36181:SF1">
    <property type="entry name" value="LAGLIDADG ENDONUCLEASE"/>
    <property type="match status" value="1"/>
</dbReference>
<proteinExistence type="predicted"/>
<dbReference type="GO" id="GO:0004519">
    <property type="term" value="F:endonuclease activity"/>
    <property type="evidence" value="ECO:0007669"/>
    <property type="project" value="InterPro"/>
</dbReference>
<dbReference type="InterPro" id="IPR051289">
    <property type="entry name" value="LAGLIDADG_Endonuclease"/>
</dbReference>
<dbReference type="EMBL" id="KF673550">
    <property type="protein sequence ID" value="AHA41745.1"/>
    <property type="molecule type" value="Genomic_DNA"/>
</dbReference>
<gene>
    <name evidence="3" type="primary">orf344</name>
    <name evidence="3" type="ORF">Gasi_Mp35</name>
</gene>
<protein>
    <recommendedName>
        <fullName evidence="2">Homing endonuclease LAGLIDADG domain-containing protein</fullName>
    </recommendedName>
</protein>
<evidence type="ECO:0000259" key="2">
    <source>
        <dbReference type="Pfam" id="PF00961"/>
    </source>
</evidence>
<dbReference type="RefSeq" id="YP_008854745.1">
    <property type="nucleotide sequence ID" value="NC_022933.1"/>
</dbReference>
<dbReference type="SUPFAM" id="SSF55608">
    <property type="entry name" value="Homing endonucleases"/>
    <property type="match status" value="2"/>
</dbReference>
<sequence length="344" mass="39209">KLILPALNSAICWELFHFFNLETQSAGNLLDLNLMGILRDYTPELTVVNITMVKHSINSTINKESNYNKLGSYLAGLIEGDGTIVVPKTDRSTKGKLNYPSIQIVFNLRDFPLGQLIQKELGTGSLSKKKGVNAYLLQINSFEGVLKLVNLLNGNMRTPKINRLYNLIDWLNYKSNNLNIIKKPLDSSPIASNAWLSGFIEADGSFSIFLNKNSIRIRFSLCQSSTNKFGSSNESIMCIIAEYLDVKVSTYQRKKAPNSIELTVKTQSIKSNDILINYLTKFPLWSSKFLNYSDWLNALDLFKKVYNTKNKSDEVFNEIRNIQGRMNDKRVNFNWDHLLNFYSI</sequence>
<organism evidence="3">
    <name type="scientific">Ganoderma sinense</name>
    <dbReference type="NCBI Taxonomy" id="36075"/>
    <lineage>
        <taxon>Eukaryota</taxon>
        <taxon>Fungi</taxon>
        <taxon>Dikarya</taxon>
        <taxon>Basidiomycota</taxon>
        <taxon>Agaricomycotina</taxon>
        <taxon>Agaricomycetes</taxon>
        <taxon>Polyporales</taxon>
        <taxon>Polyporaceae</taxon>
        <taxon>Ganoderma</taxon>
    </lineage>
</organism>
<evidence type="ECO:0000313" key="3">
    <source>
        <dbReference type="EMBL" id="AHA41745.1"/>
    </source>
</evidence>
<dbReference type="InterPro" id="IPR004860">
    <property type="entry name" value="LAGLIDADG_dom"/>
</dbReference>
<dbReference type="AlphaFoldDB" id="V5KV86"/>
<feature type="domain" description="Homing endonuclease LAGLIDADG" evidence="2">
    <location>
        <begin position="196"/>
        <end position="298"/>
    </location>
</feature>